<keyword evidence="12" id="KW-1185">Reference proteome</keyword>
<evidence type="ECO:0000256" key="6">
    <source>
        <dbReference type="ARBA" id="ARBA00023136"/>
    </source>
</evidence>
<dbReference type="Pfam" id="PF13887">
    <property type="entry name" value="MYRF_ICA"/>
    <property type="match status" value="1"/>
</dbReference>
<evidence type="ECO:0000256" key="3">
    <source>
        <dbReference type="ARBA" id="ARBA00022692"/>
    </source>
</evidence>
<name>A0AAZ3S2S5_ONCTS</name>
<evidence type="ECO:0008006" key="13">
    <source>
        <dbReference type="Google" id="ProtNLM"/>
    </source>
</evidence>
<dbReference type="Ensembl" id="ENSOTST00005151566.1">
    <property type="protein sequence ID" value="ENSOTSP00005146954.1"/>
    <property type="gene ID" value="ENSOTSG00005074730.1"/>
</dbReference>
<keyword evidence="6" id="KW-0472">Membrane</keyword>
<accession>A0AAZ3S2S5</accession>
<dbReference type="GO" id="GO:0016540">
    <property type="term" value="P:protein autoprocessing"/>
    <property type="evidence" value="ECO:0007669"/>
    <property type="project" value="InterPro"/>
</dbReference>
<feature type="region of interest" description="Disordered" evidence="8">
    <location>
        <begin position="132"/>
        <end position="152"/>
    </location>
</feature>
<evidence type="ECO:0000259" key="9">
    <source>
        <dbReference type="PROSITE" id="PS51517"/>
    </source>
</evidence>
<comment type="similarity">
    <text evidence="2">Belongs to the MRF family.</text>
</comment>
<dbReference type="GO" id="GO:0003700">
    <property type="term" value="F:DNA-binding transcription factor activity"/>
    <property type="evidence" value="ECO:0007669"/>
    <property type="project" value="UniProtKB-UniRule"/>
</dbReference>
<evidence type="ECO:0000256" key="1">
    <source>
        <dbReference type="ARBA" id="ARBA00004167"/>
    </source>
</evidence>
<dbReference type="InterPro" id="IPR008967">
    <property type="entry name" value="p53-like_TF_DNA-bd_sf"/>
</dbReference>
<feature type="domain" description="NDT80" evidence="9">
    <location>
        <begin position="93"/>
        <end position="342"/>
    </location>
</feature>
<dbReference type="Pfam" id="PF05224">
    <property type="entry name" value="NDT80_PhoG"/>
    <property type="match status" value="1"/>
</dbReference>
<feature type="compositionally biased region" description="Low complexity" evidence="8">
    <location>
        <begin position="493"/>
        <end position="509"/>
    </location>
</feature>
<evidence type="ECO:0000256" key="5">
    <source>
        <dbReference type="ARBA" id="ARBA00023125"/>
    </source>
</evidence>
<keyword evidence="5 7" id="KW-0238">DNA-binding</keyword>
<sequence>SSTPGPGRQLPQGQRTPGLRTTSRPSPIPSPRPQAALILPTTCAWMPFRTRIFIPASHSWSTHRVRTTTKLLTVHKLLYFLLYLTGYECFNSYPLSFLLLFLHRLILPDCRKRRLTEPLEVQNHLVAVPITGGSERGGGDVPSYDSDGATESRSGMETYQLLTWDRYQPGLWTPLYNTRSIVSPQPFPAYHVDTDKGFNYSTADESFVCQKKNHFQVTVHVGMAGDPCTFHIKVFGVKLEAQTHKVTIEQSQPDRSKKPFLPVKVSLPGDKITRVTLGRLHFSETTANNMRKKGKPNPDQRYFLMVVGLYATVREESYLLIAFMSERIVVRASNPGQFENDSEVLWQRGQAPDAVVSLVVCGNAKIMGQVMHPSDRRVDSTEQLKRISQMRIVEYDYKPEFASEMGIDHIHETGVLAQEVKELLPTAVKVVGDITCSDGERIHNFLMVDKEQIFMENVGAVKQLCKVTDNLENRIQELEVWNTRSAKLKDMGSPANSSNPANSINPTTTPVPWTPDVDFCSLIYCEEVFCCPTTASMDNTSTISPALLSFTVSPTTGPSLIVVLFSGTNTTIKSFVIKENEQIIDSRSGNYSFQIPISKFVPTNMRVTVQMNTTELLVVHLCHNDETFKCSALMDHDQTNEEYNFMNTQGYVHEWPLPVSRFYRSSYHFRSAVAGQADCNTDRGFMGALFTDYHFNFYRRCE</sequence>
<dbReference type="Pfam" id="PF13888">
    <property type="entry name" value="MRF_C2"/>
    <property type="match status" value="1"/>
</dbReference>
<evidence type="ECO:0000256" key="2">
    <source>
        <dbReference type="ARBA" id="ARBA00008221"/>
    </source>
</evidence>
<reference evidence="12" key="1">
    <citation type="journal article" date="2018" name="PLoS ONE">
        <title>Chinook salmon (Oncorhynchus tshawytscha) genome and transcriptome.</title>
        <authorList>
            <person name="Christensen K.A."/>
            <person name="Leong J.S."/>
            <person name="Sakhrani D."/>
            <person name="Biagi C.A."/>
            <person name="Minkley D.R."/>
            <person name="Withler R.E."/>
            <person name="Rondeau E.B."/>
            <person name="Koop B.F."/>
            <person name="Devlin R.H."/>
        </authorList>
    </citation>
    <scope>NUCLEOTIDE SEQUENCE [LARGE SCALE GENOMIC DNA]</scope>
</reference>
<dbReference type="InterPro" id="IPR025719">
    <property type="entry name" value="MYRF_C2"/>
</dbReference>
<evidence type="ECO:0000259" key="10">
    <source>
        <dbReference type="PROSITE" id="PS51688"/>
    </source>
</evidence>
<keyword evidence="3" id="KW-0812">Transmembrane</keyword>
<feature type="DNA-binding region" description="NDT80" evidence="7">
    <location>
        <begin position="93"/>
        <end position="342"/>
    </location>
</feature>
<dbReference type="InterPro" id="IPR024061">
    <property type="entry name" value="NDT80_DNA-bd_dom"/>
</dbReference>
<protein>
    <recommendedName>
        <fullName evidence="13">Myelin regulatory factor like</fullName>
    </recommendedName>
</protein>
<dbReference type="InterPro" id="IPR026932">
    <property type="entry name" value="MYRF_ICA"/>
</dbReference>
<organism evidence="11 12">
    <name type="scientific">Oncorhynchus tshawytscha</name>
    <name type="common">Chinook salmon</name>
    <name type="synonym">Salmo tshawytscha</name>
    <dbReference type="NCBI Taxonomy" id="74940"/>
    <lineage>
        <taxon>Eukaryota</taxon>
        <taxon>Metazoa</taxon>
        <taxon>Chordata</taxon>
        <taxon>Craniata</taxon>
        <taxon>Vertebrata</taxon>
        <taxon>Euteleostomi</taxon>
        <taxon>Actinopterygii</taxon>
        <taxon>Neopterygii</taxon>
        <taxon>Teleostei</taxon>
        <taxon>Protacanthopterygii</taxon>
        <taxon>Salmoniformes</taxon>
        <taxon>Salmonidae</taxon>
        <taxon>Salmoninae</taxon>
        <taxon>Oncorhynchus</taxon>
    </lineage>
</organism>
<proteinExistence type="inferred from homology"/>
<evidence type="ECO:0000313" key="11">
    <source>
        <dbReference type="Ensembl" id="ENSOTSP00005146954.1"/>
    </source>
</evidence>
<evidence type="ECO:0000313" key="12">
    <source>
        <dbReference type="Proteomes" id="UP000694402"/>
    </source>
</evidence>
<dbReference type="GeneTree" id="ENSGT00530000063626"/>
<evidence type="ECO:0000256" key="7">
    <source>
        <dbReference type="PROSITE-ProRule" id="PRU00850"/>
    </source>
</evidence>
<reference evidence="11" key="2">
    <citation type="submission" date="2025-08" db="UniProtKB">
        <authorList>
            <consortium name="Ensembl"/>
        </authorList>
    </citation>
    <scope>IDENTIFICATION</scope>
</reference>
<reference evidence="11" key="3">
    <citation type="submission" date="2025-09" db="UniProtKB">
        <authorList>
            <consortium name="Ensembl"/>
        </authorList>
    </citation>
    <scope>IDENTIFICATION</scope>
</reference>
<feature type="domain" description="Peptidase S74" evidence="10">
    <location>
        <begin position="376"/>
        <end position="475"/>
    </location>
</feature>
<dbReference type="PANTHER" id="PTHR13029:SF17">
    <property type="entry name" value="MYELIN REGULATORY FACTOR-LIKE PROTEIN"/>
    <property type="match status" value="1"/>
</dbReference>
<evidence type="ECO:0000256" key="4">
    <source>
        <dbReference type="ARBA" id="ARBA00022989"/>
    </source>
</evidence>
<comment type="subcellular location">
    <subcellularLocation>
        <location evidence="1">Membrane</location>
        <topology evidence="1">Single-pass membrane protein</topology>
    </subcellularLocation>
</comment>
<dbReference type="AlphaFoldDB" id="A0AAZ3S2S5"/>
<dbReference type="GO" id="GO:0005789">
    <property type="term" value="C:endoplasmic reticulum membrane"/>
    <property type="evidence" value="ECO:0007669"/>
    <property type="project" value="TreeGrafter"/>
</dbReference>
<dbReference type="PROSITE" id="PS51517">
    <property type="entry name" value="NDT80"/>
    <property type="match status" value="1"/>
</dbReference>
<dbReference type="Proteomes" id="UP000694402">
    <property type="component" value="Unassembled WGS sequence"/>
</dbReference>
<dbReference type="GO" id="GO:0005634">
    <property type="term" value="C:nucleus"/>
    <property type="evidence" value="ECO:0007669"/>
    <property type="project" value="TreeGrafter"/>
</dbReference>
<dbReference type="Pfam" id="PF13884">
    <property type="entry name" value="Peptidase_S74"/>
    <property type="match status" value="1"/>
</dbReference>
<keyword evidence="4" id="KW-1133">Transmembrane helix</keyword>
<dbReference type="SUPFAM" id="SSF49417">
    <property type="entry name" value="p53-like transcription factors"/>
    <property type="match status" value="1"/>
</dbReference>
<evidence type="ECO:0000256" key="8">
    <source>
        <dbReference type="SAM" id="MobiDB-lite"/>
    </source>
</evidence>
<dbReference type="PROSITE" id="PS51688">
    <property type="entry name" value="ICA"/>
    <property type="match status" value="1"/>
</dbReference>
<dbReference type="InterPro" id="IPR037141">
    <property type="entry name" value="NDT80_DNA-bd_dom_sf"/>
</dbReference>
<dbReference type="PANTHER" id="PTHR13029">
    <property type="match status" value="1"/>
</dbReference>
<dbReference type="FunFam" id="2.60.40.1390:FF:000001">
    <property type="entry name" value="Myelin gene regulatory factor"/>
    <property type="match status" value="1"/>
</dbReference>
<dbReference type="Gene3D" id="2.60.40.1390">
    <property type="entry name" value="NDT80 DNA-binding domain"/>
    <property type="match status" value="1"/>
</dbReference>
<feature type="region of interest" description="Disordered" evidence="8">
    <location>
        <begin position="489"/>
        <end position="509"/>
    </location>
</feature>
<dbReference type="GO" id="GO:0043565">
    <property type="term" value="F:sequence-specific DNA binding"/>
    <property type="evidence" value="ECO:0007669"/>
    <property type="project" value="TreeGrafter"/>
</dbReference>
<dbReference type="InterPro" id="IPR030392">
    <property type="entry name" value="S74_ICA"/>
</dbReference>
<dbReference type="InterPro" id="IPR051577">
    <property type="entry name" value="MRF-like"/>
</dbReference>
<dbReference type="GO" id="GO:0045893">
    <property type="term" value="P:positive regulation of DNA-templated transcription"/>
    <property type="evidence" value="ECO:0007669"/>
    <property type="project" value="TreeGrafter"/>
</dbReference>
<feature type="region of interest" description="Disordered" evidence="8">
    <location>
        <begin position="1"/>
        <end position="31"/>
    </location>
</feature>